<organism evidence="2 3">
    <name type="scientific">Pseudovirgaria hyperparasitica</name>
    <dbReference type="NCBI Taxonomy" id="470096"/>
    <lineage>
        <taxon>Eukaryota</taxon>
        <taxon>Fungi</taxon>
        <taxon>Dikarya</taxon>
        <taxon>Ascomycota</taxon>
        <taxon>Pezizomycotina</taxon>
        <taxon>Dothideomycetes</taxon>
        <taxon>Dothideomycetes incertae sedis</taxon>
        <taxon>Acrospermales</taxon>
        <taxon>Acrospermaceae</taxon>
        <taxon>Pseudovirgaria</taxon>
    </lineage>
</organism>
<feature type="signal peptide" evidence="1">
    <location>
        <begin position="1"/>
        <end position="16"/>
    </location>
</feature>
<evidence type="ECO:0000256" key="1">
    <source>
        <dbReference type="SAM" id="SignalP"/>
    </source>
</evidence>
<dbReference type="Proteomes" id="UP000799437">
    <property type="component" value="Unassembled WGS sequence"/>
</dbReference>
<accession>A0A6A6W881</accession>
<protein>
    <submittedName>
        <fullName evidence="2">Uncharacterized protein</fullName>
    </submittedName>
</protein>
<dbReference type="RefSeq" id="XP_033600238.1">
    <property type="nucleotide sequence ID" value="XM_033744161.1"/>
</dbReference>
<reference evidence="2" key="1">
    <citation type="journal article" date="2020" name="Stud. Mycol.">
        <title>101 Dothideomycetes genomes: a test case for predicting lifestyles and emergence of pathogens.</title>
        <authorList>
            <person name="Haridas S."/>
            <person name="Albert R."/>
            <person name="Binder M."/>
            <person name="Bloem J."/>
            <person name="Labutti K."/>
            <person name="Salamov A."/>
            <person name="Andreopoulos B."/>
            <person name="Baker S."/>
            <person name="Barry K."/>
            <person name="Bills G."/>
            <person name="Bluhm B."/>
            <person name="Cannon C."/>
            <person name="Castanera R."/>
            <person name="Culley D."/>
            <person name="Daum C."/>
            <person name="Ezra D."/>
            <person name="Gonzalez J."/>
            <person name="Henrissat B."/>
            <person name="Kuo A."/>
            <person name="Liang C."/>
            <person name="Lipzen A."/>
            <person name="Lutzoni F."/>
            <person name="Magnuson J."/>
            <person name="Mondo S."/>
            <person name="Nolan M."/>
            <person name="Ohm R."/>
            <person name="Pangilinan J."/>
            <person name="Park H.-J."/>
            <person name="Ramirez L."/>
            <person name="Alfaro M."/>
            <person name="Sun H."/>
            <person name="Tritt A."/>
            <person name="Yoshinaga Y."/>
            <person name="Zwiers L.-H."/>
            <person name="Turgeon B."/>
            <person name="Goodwin S."/>
            <person name="Spatafora J."/>
            <person name="Crous P."/>
            <person name="Grigoriev I."/>
        </authorList>
    </citation>
    <scope>NUCLEOTIDE SEQUENCE</scope>
    <source>
        <strain evidence="2">CBS 121739</strain>
    </source>
</reference>
<gene>
    <name evidence="2" type="ORF">EJ05DRAFT_476997</name>
</gene>
<feature type="chain" id="PRO_5025425277" evidence="1">
    <location>
        <begin position="17"/>
        <end position="71"/>
    </location>
</feature>
<dbReference type="GeneID" id="54485215"/>
<dbReference type="EMBL" id="ML996573">
    <property type="protein sequence ID" value="KAF2757787.1"/>
    <property type="molecule type" value="Genomic_DNA"/>
</dbReference>
<evidence type="ECO:0000313" key="2">
    <source>
        <dbReference type="EMBL" id="KAF2757787.1"/>
    </source>
</evidence>
<evidence type="ECO:0000313" key="3">
    <source>
        <dbReference type="Proteomes" id="UP000799437"/>
    </source>
</evidence>
<name>A0A6A6W881_9PEZI</name>
<proteinExistence type="predicted"/>
<keyword evidence="1" id="KW-0732">Signal</keyword>
<keyword evidence="3" id="KW-1185">Reference proteome</keyword>
<sequence length="71" mass="7424">MLPVAVLFLLTGVAFAAPTHIKSTSTSATNGGVVPPFLTNPPQAPSYVGLSVENEAARIESEEDWGMPRGQ</sequence>
<dbReference type="AlphaFoldDB" id="A0A6A6W881"/>